<evidence type="ECO:0000313" key="1">
    <source>
        <dbReference type="EMBL" id="MDS0295861.1"/>
    </source>
</evidence>
<gene>
    <name evidence="1" type="ORF">NDI79_16940</name>
</gene>
<name>A0ABU2G4Y6_9EURY</name>
<reference evidence="1 2" key="1">
    <citation type="submission" date="2022-06" db="EMBL/GenBank/DDBJ databases">
        <title>Halogeometricum sp. a new haloarchaeum isolate from saline soil.</title>
        <authorList>
            <person name="Strakova D."/>
            <person name="Galisteo C."/>
            <person name="Sanchez-Porro C."/>
            <person name="Ventosa A."/>
        </authorList>
    </citation>
    <scope>NUCLEOTIDE SEQUENCE [LARGE SCALE GENOMIC DNA]</scope>
    <source>
        <strain evidence="2">S3BR25-2</strain>
    </source>
</reference>
<dbReference type="InterPro" id="IPR002347">
    <property type="entry name" value="SDR_fam"/>
</dbReference>
<sequence length="242" mass="25297">MTRVAVVAGVGPGLGASIARRFAAEGCSVALLARSASYLDELAAELEEGPGEALAVPTDLAEPDEIRAAFGEVREAFGPVDVLVNHASSGSWKGLRELSVEELDHATAVGVRGAFVCAQEAVDDMLERGETESDEKAGTVLFTGATSAVRGREGALAFSAAKFGARGMAESMAKELGSEGVHVAHVVLDGGILPPNRAVDDESAYLHPDDIAETYWRLVEQDVSTMTFEAHVTNGPGDIEFL</sequence>
<dbReference type="SUPFAM" id="SSF51735">
    <property type="entry name" value="NAD(P)-binding Rossmann-fold domains"/>
    <property type="match status" value="1"/>
</dbReference>
<proteinExistence type="predicted"/>
<dbReference type="Pfam" id="PF00106">
    <property type="entry name" value="adh_short"/>
    <property type="match status" value="1"/>
</dbReference>
<dbReference type="PANTHER" id="PTHR43431:SF7">
    <property type="entry name" value="OXIDOREDUCTASE, SHORT CHAIN DEHYDROGENASE_REDUCTASE FAMILY (AFU_ORTHOLOGUE AFUA_5G14000)"/>
    <property type="match status" value="1"/>
</dbReference>
<dbReference type="PANTHER" id="PTHR43431">
    <property type="entry name" value="OXIDOREDUCTASE, SHORT CHAIN DEHYDROGENASE/REDUCTASE FAMILY (AFU_ORTHOLOGUE AFUA_5G14000)"/>
    <property type="match status" value="1"/>
</dbReference>
<dbReference type="PRINTS" id="PR00081">
    <property type="entry name" value="GDHRDH"/>
</dbReference>
<evidence type="ECO:0000313" key="2">
    <source>
        <dbReference type="Proteomes" id="UP001254813"/>
    </source>
</evidence>
<dbReference type="RefSeq" id="WP_310929830.1">
    <property type="nucleotide sequence ID" value="NZ_JAMQOQ010000005.1"/>
</dbReference>
<dbReference type="EMBL" id="JAMQOQ010000005">
    <property type="protein sequence ID" value="MDS0295861.1"/>
    <property type="molecule type" value="Genomic_DNA"/>
</dbReference>
<dbReference type="Gene3D" id="3.40.50.720">
    <property type="entry name" value="NAD(P)-binding Rossmann-like Domain"/>
    <property type="match status" value="1"/>
</dbReference>
<organism evidence="1 2">
    <name type="scientific">Halogeometricum luteum</name>
    <dbReference type="NCBI Taxonomy" id="2950537"/>
    <lineage>
        <taxon>Archaea</taxon>
        <taxon>Methanobacteriati</taxon>
        <taxon>Methanobacteriota</taxon>
        <taxon>Stenosarchaea group</taxon>
        <taxon>Halobacteria</taxon>
        <taxon>Halobacteriales</taxon>
        <taxon>Haloferacaceae</taxon>
        <taxon>Halogeometricum</taxon>
    </lineage>
</organism>
<comment type="caution">
    <text evidence="1">The sequence shown here is derived from an EMBL/GenBank/DDBJ whole genome shotgun (WGS) entry which is preliminary data.</text>
</comment>
<dbReference type="InterPro" id="IPR036291">
    <property type="entry name" value="NAD(P)-bd_dom_sf"/>
</dbReference>
<accession>A0ABU2G4Y6</accession>
<dbReference type="Proteomes" id="UP001254813">
    <property type="component" value="Unassembled WGS sequence"/>
</dbReference>
<keyword evidence="2" id="KW-1185">Reference proteome</keyword>
<protein>
    <submittedName>
        <fullName evidence="1">SDR family NAD(P)-dependent oxidoreductase</fullName>
    </submittedName>
</protein>